<organism evidence="2 3">
    <name type="scientific">Marinobacter profundi</name>
    <dbReference type="NCBI Taxonomy" id="2666256"/>
    <lineage>
        <taxon>Bacteria</taxon>
        <taxon>Pseudomonadati</taxon>
        <taxon>Pseudomonadota</taxon>
        <taxon>Gammaproteobacteria</taxon>
        <taxon>Pseudomonadales</taxon>
        <taxon>Marinobacteraceae</taxon>
        <taxon>Marinobacter</taxon>
    </lineage>
</organism>
<evidence type="ECO:0000313" key="2">
    <source>
        <dbReference type="EMBL" id="PHQ14776.1"/>
    </source>
</evidence>
<dbReference type="RefSeq" id="WP_099614693.1">
    <property type="nucleotide sequence ID" value="NZ_KZ319371.1"/>
</dbReference>
<proteinExistence type="predicted"/>
<dbReference type="EMBL" id="NTFH01000008">
    <property type="protein sequence ID" value="PHQ14776.1"/>
    <property type="molecule type" value="Genomic_DNA"/>
</dbReference>
<comment type="caution">
    <text evidence="2">The sequence shown here is derived from an EMBL/GenBank/DDBJ whole genome shotgun (WGS) entry which is preliminary data.</text>
</comment>
<sequence length="198" mass="21512">MISRVLLLASCAAFVALSGCVSFDQSNYPADWSEVVADNSDCSAVNGEYRAQLSRQTYPHPQGDQLLALTLLPGEQRLNLVQSVSLSLEDNDSLVVSGHTPGGAVLVRQHYRESDGVFDCYDGWLVFRPSKVPGVRRAPDNPVVGLTWSDVAFRNAVDGSLIMHETGGAIGLAFLLVPVYAETGSWYLFERVPAPQKQ</sequence>
<dbReference type="AlphaFoldDB" id="A0A2G1UJU5"/>
<reference evidence="2 3" key="1">
    <citation type="submission" date="2017-09" db="EMBL/GenBank/DDBJ databases">
        <title>The draft genome sequences of Marinobacter sp. PWS21.</title>
        <authorList>
            <person name="Cao J."/>
        </authorList>
    </citation>
    <scope>NUCLEOTIDE SEQUENCE [LARGE SCALE GENOMIC DNA]</scope>
    <source>
        <strain evidence="2 3">PWS21</strain>
    </source>
</reference>
<name>A0A2G1UJU5_9GAMM</name>
<keyword evidence="1" id="KW-0732">Signal</keyword>
<dbReference type="PROSITE" id="PS51257">
    <property type="entry name" value="PROKAR_LIPOPROTEIN"/>
    <property type="match status" value="1"/>
</dbReference>
<keyword evidence="3" id="KW-1185">Reference proteome</keyword>
<gene>
    <name evidence="2" type="ORF">CLH61_10480</name>
</gene>
<dbReference type="Proteomes" id="UP000231409">
    <property type="component" value="Unassembled WGS sequence"/>
</dbReference>
<accession>A0A2G1UJU5</accession>
<evidence type="ECO:0000313" key="3">
    <source>
        <dbReference type="Proteomes" id="UP000231409"/>
    </source>
</evidence>
<evidence type="ECO:0000256" key="1">
    <source>
        <dbReference type="SAM" id="SignalP"/>
    </source>
</evidence>
<feature type="chain" id="PRO_5013706367" description="Lipoprotein" evidence="1">
    <location>
        <begin position="19"/>
        <end position="198"/>
    </location>
</feature>
<protein>
    <recommendedName>
        <fullName evidence="4">Lipoprotein</fullName>
    </recommendedName>
</protein>
<feature type="signal peptide" evidence="1">
    <location>
        <begin position="1"/>
        <end position="18"/>
    </location>
</feature>
<evidence type="ECO:0008006" key="4">
    <source>
        <dbReference type="Google" id="ProtNLM"/>
    </source>
</evidence>